<dbReference type="GO" id="GO:0016787">
    <property type="term" value="F:hydrolase activity"/>
    <property type="evidence" value="ECO:0007669"/>
    <property type="project" value="UniProtKB-KW"/>
</dbReference>
<evidence type="ECO:0000313" key="3">
    <source>
        <dbReference type="Proteomes" id="UP000185696"/>
    </source>
</evidence>
<proteinExistence type="predicted"/>
<evidence type="ECO:0000256" key="1">
    <source>
        <dbReference type="SAM" id="MobiDB-lite"/>
    </source>
</evidence>
<reference evidence="2 3" key="1">
    <citation type="submission" date="2016-12" db="EMBL/GenBank/DDBJ databases">
        <title>The draft genome sequence of Actinophytocola xinjiangensis.</title>
        <authorList>
            <person name="Wang W."/>
            <person name="Yuan L."/>
        </authorList>
    </citation>
    <scope>NUCLEOTIDE SEQUENCE [LARGE SCALE GENOMIC DNA]</scope>
    <source>
        <strain evidence="2 3">CGMCC 4.4663</strain>
    </source>
</reference>
<dbReference type="GO" id="GO:0000166">
    <property type="term" value="F:nucleotide binding"/>
    <property type="evidence" value="ECO:0007669"/>
    <property type="project" value="InterPro"/>
</dbReference>
<comment type="caution">
    <text evidence="2">The sequence shown here is derived from an EMBL/GenBank/DDBJ whole genome shotgun (WGS) entry which is preliminary data.</text>
</comment>
<accession>A0A7Z0WCR9</accession>
<dbReference type="AlphaFoldDB" id="A0A7Z0WCR9"/>
<dbReference type="InterPro" id="IPR018163">
    <property type="entry name" value="Thr/Ala-tRNA-synth_IIc_edit"/>
</dbReference>
<dbReference type="SUPFAM" id="SSF55186">
    <property type="entry name" value="ThrRS/AlaRS common domain"/>
    <property type="match status" value="1"/>
</dbReference>
<organism evidence="2 3">
    <name type="scientific">Actinophytocola xinjiangensis</name>
    <dbReference type="NCBI Taxonomy" id="485602"/>
    <lineage>
        <taxon>Bacteria</taxon>
        <taxon>Bacillati</taxon>
        <taxon>Actinomycetota</taxon>
        <taxon>Actinomycetes</taxon>
        <taxon>Pseudonocardiales</taxon>
        <taxon>Pseudonocardiaceae</taxon>
    </lineage>
</organism>
<keyword evidence="2" id="KW-0378">Hydrolase</keyword>
<gene>
    <name evidence="2" type="ORF">BLA60_40975</name>
</gene>
<feature type="region of interest" description="Disordered" evidence="1">
    <location>
        <begin position="1"/>
        <end position="20"/>
    </location>
</feature>
<protein>
    <submittedName>
        <fullName evidence="2">Metal-dependent hydrolase</fullName>
    </submittedName>
</protein>
<dbReference type="Proteomes" id="UP000185696">
    <property type="component" value="Unassembled WGS sequence"/>
</dbReference>
<name>A0A7Z0WCR9_9PSEU</name>
<dbReference type="Gene3D" id="3.30.980.10">
    <property type="entry name" value="Threonyl-trna Synthetase, Chain A, domain 2"/>
    <property type="match status" value="1"/>
</dbReference>
<dbReference type="EMBL" id="MSIF01000045">
    <property type="protein sequence ID" value="OLF04424.1"/>
    <property type="molecule type" value="Genomic_DNA"/>
</dbReference>
<keyword evidence="3" id="KW-1185">Reference proteome</keyword>
<evidence type="ECO:0000313" key="2">
    <source>
        <dbReference type="EMBL" id="OLF04424.1"/>
    </source>
</evidence>
<sequence length="291" mass="30332">MQDIERGTTVTFPDGTSRGSSTVVAAFPAGTRTGVVTDVTPFHPVDHTWPDHPADHGTVTVDGRRHEIVDCVIGAVEDGTDTVLLGRDIPVRRGAAGWHWLVVHLVDGPFPHRDGAGADLVVDGRRRAALSAGHTGCELVTLAINEAFAGRWRKEVPVDVLGNPDFDGQAITTSAIVPGGSVDTYRLGKSLRKKGFGTDGLAAALPEAAAAVTARLTGWVAEDARVWVDAPEPGLTDRRSWCCALGQGEVRVACGGTHVTSTGRLGAVAVTLDLSDDGTTLVARTTVSPAG</sequence>